<organism evidence="16 17">
    <name type="scientific">Adineta steineri</name>
    <dbReference type="NCBI Taxonomy" id="433720"/>
    <lineage>
        <taxon>Eukaryota</taxon>
        <taxon>Metazoa</taxon>
        <taxon>Spiralia</taxon>
        <taxon>Gnathifera</taxon>
        <taxon>Rotifera</taxon>
        <taxon>Eurotatoria</taxon>
        <taxon>Bdelloidea</taxon>
        <taxon>Adinetida</taxon>
        <taxon>Adinetidae</taxon>
        <taxon>Adineta</taxon>
    </lineage>
</organism>
<dbReference type="PROSITE" id="PS50929">
    <property type="entry name" value="ABC_TM1F"/>
    <property type="match status" value="4"/>
</dbReference>
<feature type="domain" description="ABC transporter" evidence="14">
    <location>
        <begin position="1402"/>
        <end position="1638"/>
    </location>
</feature>
<dbReference type="Gene3D" id="1.20.1560.10">
    <property type="entry name" value="ABC transporter type 1, transmembrane domain"/>
    <property type="match status" value="2"/>
</dbReference>
<dbReference type="SUPFAM" id="SSF90123">
    <property type="entry name" value="ABC transporter transmembrane region"/>
    <property type="match status" value="4"/>
</dbReference>
<feature type="transmembrane region" description="Helical" evidence="13">
    <location>
        <begin position="941"/>
        <end position="963"/>
    </location>
</feature>
<evidence type="ECO:0000256" key="6">
    <source>
        <dbReference type="ARBA" id="ARBA00022741"/>
    </source>
</evidence>
<keyword evidence="11" id="KW-0325">Glycoprotein</keyword>
<comment type="subcellular location">
    <subcellularLocation>
        <location evidence="1">Membrane</location>
        <topology evidence="1">Multi-pass membrane protein</topology>
    </subcellularLocation>
</comment>
<evidence type="ECO:0000313" key="16">
    <source>
        <dbReference type="EMBL" id="CAF0906627.1"/>
    </source>
</evidence>
<protein>
    <submittedName>
        <fullName evidence="16">Uncharacterized protein</fullName>
    </submittedName>
</protein>
<dbReference type="InterPro" id="IPR039421">
    <property type="entry name" value="Type_1_exporter"/>
</dbReference>
<feature type="domain" description="ABC transmembrane type-1" evidence="15">
    <location>
        <begin position="1156"/>
        <end position="1359"/>
    </location>
</feature>
<dbReference type="FunFam" id="3.40.50.300:FF:000479">
    <property type="entry name" value="Multidrug resistance protein 1A"/>
    <property type="match status" value="1"/>
</dbReference>
<dbReference type="InterPro" id="IPR003593">
    <property type="entry name" value="AAA+_ATPase"/>
</dbReference>
<sequence>MNDKEPLLTTYNKLPDDDDSDNENESASDWRQYFNRQNTDAKNKKLNDEIKHTTKDIPVSVFQLFRFADCIDLVLLITGLCFMLGDVVSSLATIILFGRITGLFATTQFAVDCDNQYQNPVSTIINNTVCPFGIDLNPLNYDRLHKLCHYDNKTILTTLPPLTPLFHENVMHLVYLFFGFGILTFLCISLEYIFWTIATKRQTSRMSVLLFRSLIQRNMTYLDTNQTTQYNSKLFTNVEKIKHGIGFEFFLVIELTLTMSFSIIISFIINWKLSLIMSCIIPLVVGSSLIFAKVITKQTEEQLSSYSKAEQIAQEVFSSLRTVFSFNGSKLQQKQYDKELKLNEWCTVRKDATFGAFTGWLFFINFVVYSIGFTFGAILTSYGNHRTLTISEILIVVNMFAQALGYLNLVGPFLQSISEAQGAAISVFRLIDEVHDENINETEILQENISDEKSISNINGDIEFDNVSFCYPSRENATALNNLKLIARANQTTALVGSSGCGKSTCVSLLLRYYEPSSGRIMIDGQSITDYKIKQFRQNIGVVSQEPILFGISIYENIRFGKLNATRAEIENAAKQANAHNFIMKLPNKYETLVGERGVQLSGGEKQRIALARALVKQPSILLLDEATSALDNVSEKIVQEALDRACKNRTTIVIAHRLSTIQNADYIYVLDKGSVIEEGTHETLLAKEGGRYQTMVKMQQSEKTIGTQDDLMNMVKAVAEDEEQLLERVRLLSESEAIDTNREFNDCKYSDVRRRVLITCGLLVITGAVFMILNFFQFVTFGIAGAKLVSRIRSKAFACFLRQEVAYFDRPENSSGAICTRLSSNAAAIEDMAGSRLGVICQAFSMSAFGFLLGFYYNWQLTIIIAIPFLIMMIATIIQIRLGSWLKTQSDVIYYEASTLAVEVITNMRTVKQLSMEHEVLRQYSNMIDQVLILSWKPEAVFAIACALFWAMSPLTLGLLYWRALIFVENNEIDMSDVVMVSAFGMFVLEALKIVGMLARRIGASFAAAHAFFDLFDRIPTIDNGSNKGQELTNFSEETDFNQVKFVYPSRPAVLVLNKLQLSIKSGQRIALVGSSGCGKSTIVQLLERFYDVTHGELLLDGVDIRKLNLQWLRSRLGVVSQEPVLFDLTIAENISYGLENIPMDEIVLAATLKNLNMKYLDTNQTTQYNSKLFTNIEKIKNGIGIEFLVVIGLILVMTFSFIISFILNWKLSLIMSCTIPIVVGSSLMFAKLITKETEEQLSTYSKAGQIAQEVFSSLRTVLSFNGSKGQQKQYEKELKLNEWCTVRKDAAYGAFFGWLIFINFAVYSIGFSFGSILMSYETHHRLTISDILIVVNMFAQALSLLISIGPFFQSISEAQGAAASVFRLIDEVHDENLNEKEILQENISDEKSISNINGDIEFDNVCFSYPSRENVTTLNNLKLIARVNQTTALVGSSGCGKSTCVSLLLRFYEPSSGRIMINGQSITDYKIKELRQNIGVVSQEPILFGISIYENIRFGKLNATRTEIEQAAEQANAHKFIMKLPNKYETIVGERGIQLSGGEKQRIALARALVRQPNILLLDEATSALDNVSERIVQEALDRACKNRTTIVIAHRLTTIQNADYIYVLDSGNVIEEGTHEILMRKEGGKYQTMVKMQQYEKTINTQDDLINLVKAAAEDEEQLLERVRLLSESEAIDMNQRSLISTRRESVFVRLMKMNSPEWIFILIGCVTCLLGGLHGPLFSILFAKVINEFNDCKYTDIHRRVLMTSGLFIFIGALFMILHFFQFVTFGIAGAKLVSRIRSKAFSCFLRQEVAYFDRPENSSGAICNQLSSNAAAIEDMAGTRLGVICQALSMSTFGVLLGFFYNWQLTITIIIPFVILLIATFIQIRLSSWLKKESDLIYSQASTLATEVINNMRTVKQLSMENEVSRQYSNMISQILKMSWRPDTLCAAVFALYWALSPMTLGLLYWRALILVENNELDMSNIVMISAFAMFALESLNVVGMLANRIGVSFAAAHAFFDLFDRIPTIDNESNKGQELTNFSGETEFNQVKFMYPTRPAVLVLNKLQLSIKSGQRIALVGASGCGKSTIVQLLERFYDVTNGQLTLDGVDIRQLNLQWLRSRLGVVSQEPVLFDLTIAENITYGLENIPTDEIILAATKANIHQFIQQLPQGYDTKVGVKGSFLSGGEKQRIAIARVLIRRPKILLLDEATSAMDPYNEQIVQATLEQAQTEDPSRTSLIIAHRLSTIRSCDLIHVLEMGSIVESGTHTELVQKGGIYYKMLNTQNNVH</sequence>
<feature type="transmembrane region" description="Helical" evidence="13">
    <location>
        <begin position="1934"/>
        <end position="1959"/>
    </location>
</feature>
<dbReference type="PANTHER" id="PTHR43394:SF27">
    <property type="entry name" value="ATP-DEPENDENT TRANSLOCASE ABCB1-LIKE"/>
    <property type="match status" value="1"/>
</dbReference>
<dbReference type="Pfam" id="PF00005">
    <property type="entry name" value="ABC_tran"/>
    <property type="match status" value="3"/>
</dbReference>
<evidence type="ECO:0000256" key="2">
    <source>
        <dbReference type="ARBA" id="ARBA00007577"/>
    </source>
</evidence>
<feature type="transmembrane region" description="Helical" evidence="13">
    <location>
        <begin position="864"/>
        <end position="883"/>
    </location>
</feature>
<feature type="transmembrane region" description="Helical" evidence="13">
    <location>
        <begin position="1297"/>
        <end position="1321"/>
    </location>
</feature>
<feature type="domain" description="ABC transmembrane type-1" evidence="15">
    <location>
        <begin position="1710"/>
        <end position="1995"/>
    </location>
</feature>
<feature type="domain" description="ABC transmembrane type-1" evidence="15">
    <location>
        <begin position="77"/>
        <end position="419"/>
    </location>
</feature>
<dbReference type="CDD" id="cd18578">
    <property type="entry name" value="ABC_6TM_Pgp_ABCB1_D2_like"/>
    <property type="match status" value="2"/>
</dbReference>
<dbReference type="GO" id="GO:0005524">
    <property type="term" value="F:ATP binding"/>
    <property type="evidence" value="ECO:0007669"/>
    <property type="project" value="UniProtKB-KW"/>
</dbReference>
<dbReference type="InterPro" id="IPR036640">
    <property type="entry name" value="ABC1_TM_sf"/>
</dbReference>
<feature type="transmembrane region" description="Helical" evidence="13">
    <location>
        <begin position="1189"/>
        <end position="1209"/>
    </location>
</feature>
<evidence type="ECO:0000256" key="8">
    <source>
        <dbReference type="ARBA" id="ARBA00022967"/>
    </source>
</evidence>
<dbReference type="PROSITE" id="PS00211">
    <property type="entry name" value="ABC_TRANSPORTER_1"/>
    <property type="match status" value="3"/>
</dbReference>
<dbReference type="InterPro" id="IPR003439">
    <property type="entry name" value="ABC_transporter-like_ATP-bd"/>
</dbReference>
<feature type="domain" description="ABC transporter" evidence="14">
    <location>
        <begin position="1040"/>
        <end position="1293"/>
    </location>
</feature>
<feature type="transmembrane region" description="Helical" evidence="13">
    <location>
        <begin position="1856"/>
        <end position="1875"/>
    </location>
</feature>
<dbReference type="Pfam" id="PF00664">
    <property type="entry name" value="ABC_membrane"/>
    <property type="match status" value="4"/>
</dbReference>
<feature type="transmembrane region" description="Helical" evidence="13">
    <location>
        <begin position="979"/>
        <end position="1000"/>
    </location>
</feature>
<dbReference type="SMART" id="SM00382">
    <property type="entry name" value="AAA"/>
    <property type="match status" value="4"/>
</dbReference>
<evidence type="ECO:0000256" key="7">
    <source>
        <dbReference type="ARBA" id="ARBA00022840"/>
    </source>
</evidence>
<feature type="transmembrane region" description="Helical" evidence="13">
    <location>
        <begin position="1754"/>
        <end position="1779"/>
    </location>
</feature>
<dbReference type="NCBIfam" id="NF010167">
    <property type="entry name" value="PRK13648.1"/>
    <property type="match status" value="4"/>
</dbReference>
<feature type="transmembrane region" description="Helical" evidence="13">
    <location>
        <begin position="1706"/>
        <end position="1734"/>
    </location>
</feature>
<gene>
    <name evidence="16" type="ORF">IZO911_LOCUS12547</name>
</gene>
<evidence type="ECO:0000259" key="15">
    <source>
        <dbReference type="PROSITE" id="PS50929"/>
    </source>
</evidence>
<dbReference type="SUPFAM" id="SSF52540">
    <property type="entry name" value="P-loop containing nucleoside triphosphate hydrolases"/>
    <property type="match status" value="4"/>
</dbReference>
<evidence type="ECO:0000256" key="3">
    <source>
        <dbReference type="ARBA" id="ARBA00022448"/>
    </source>
</evidence>
<keyword evidence="7" id="KW-0067">ATP-binding</keyword>
<keyword evidence="4 13" id="KW-0812">Transmembrane</keyword>
<keyword evidence="9 13" id="KW-1133">Transmembrane helix</keyword>
<evidence type="ECO:0000313" key="17">
    <source>
        <dbReference type="Proteomes" id="UP000663860"/>
    </source>
</evidence>
<dbReference type="InterPro" id="IPR027417">
    <property type="entry name" value="P-loop_NTPase"/>
</dbReference>
<feature type="transmembrane region" description="Helical" evidence="13">
    <location>
        <begin position="173"/>
        <end position="197"/>
    </location>
</feature>
<dbReference type="GO" id="GO:0005743">
    <property type="term" value="C:mitochondrial inner membrane"/>
    <property type="evidence" value="ECO:0007669"/>
    <property type="project" value="TreeGrafter"/>
</dbReference>
<evidence type="ECO:0000256" key="9">
    <source>
        <dbReference type="ARBA" id="ARBA00022989"/>
    </source>
</evidence>
<proteinExistence type="inferred from homology"/>
<evidence type="ECO:0000256" key="12">
    <source>
        <dbReference type="SAM" id="MobiDB-lite"/>
    </source>
</evidence>
<dbReference type="Gene3D" id="3.40.50.300">
    <property type="entry name" value="P-loop containing nucleotide triphosphate hydrolases"/>
    <property type="match status" value="3"/>
</dbReference>
<evidence type="ECO:0000256" key="13">
    <source>
        <dbReference type="SAM" id="Phobius"/>
    </source>
</evidence>
<evidence type="ECO:0000256" key="4">
    <source>
        <dbReference type="ARBA" id="ARBA00022692"/>
    </source>
</evidence>
<dbReference type="CDD" id="cd18577">
    <property type="entry name" value="ABC_6TM_Pgp_ABCB1_D1_like"/>
    <property type="match status" value="1"/>
</dbReference>
<feature type="transmembrane region" description="Helical" evidence="13">
    <location>
        <begin position="275"/>
        <end position="295"/>
    </location>
</feature>
<accession>A0A814A1L8</accession>
<dbReference type="GO" id="GO:0015421">
    <property type="term" value="F:ABC-type oligopeptide transporter activity"/>
    <property type="evidence" value="ECO:0007669"/>
    <property type="project" value="TreeGrafter"/>
</dbReference>
<dbReference type="GO" id="GO:0016887">
    <property type="term" value="F:ATP hydrolysis activity"/>
    <property type="evidence" value="ECO:0007669"/>
    <property type="project" value="InterPro"/>
</dbReference>
<keyword evidence="6" id="KW-0547">Nucleotide-binding</keyword>
<comment type="caution">
    <text evidence="16">The sequence shown here is derived from an EMBL/GenBank/DDBJ whole genome shotgun (WGS) entry which is preliminary data.</text>
</comment>
<feature type="transmembrane region" description="Helical" evidence="13">
    <location>
        <begin position="359"/>
        <end position="382"/>
    </location>
</feature>
<evidence type="ECO:0000259" key="14">
    <source>
        <dbReference type="PROSITE" id="PS50893"/>
    </source>
</evidence>
<name>A0A814A1L8_9BILA</name>
<reference evidence="16" key="1">
    <citation type="submission" date="2021-02" db="EMBL/GenBank/DDBJ databases">
        <authorList>
            <person name="Nowell W R."/>
        </authorList>
    </citation>
    <scope>NUCLEOTIDE SEQUENCE</scope>
</reference>
<feature type="domain" description="ABC transporter" evidence="14">
    <location>
        <begin position="462"/>
        <end position="698"/>
    </location>
</feature>
<keyword evidence="10 13" id="KW-0472">Membrane</keyword>
<dbReference type="CDD" id="cd03249">
    <property type="entry name" value="ABC_MTABC3_MDL1_MDL2"/>
    <property type="match status" value="3"/>
</dbReference>
<evidence type="ECO:0000256" key="11">
    <source>
        <dbReference type="ARBA" id="ARBA00023180"/>
    </source>
</evidence>
<feature type="domain" description="ABC transporter" evidence="14">
    <location>
        <begin position="2032"/>
        <end position="2271"/>
    </location>
</feature>
<keyword evidence="8" id="KW-1278">Translocase</keyword>
<evidence type="ECO:0000256" key="10">
    <source>
        <dbReference type="ARBA" id="ARBA00023136"/>
    </source>
</evidence>
<comment type="similarity">
    <text evidence="2">Belongs to the ABC transporter superfamily. ABCB family. Multidrug resistance exporter (TC 3.A.1.201) subfamily.</text>
</comment>
<dbReference type="EMBL" id="CAJNOE010000097">
    <property type="protein sequence ID" value="CAF0906627.1"/>
    <property type="molecule type" value="Genomic_DNA"/>
</dbReference>
<feature type="compositionally biased region" description="Acidic residues" evidence="12">
    <location>
        <begin position="16"/>
        <end position="26"/>
    </location>
</feature>
<feature type="transmembrane region" description="Helical" evidence="13">
    <location>
        <begin position="757"/>
        <end position="785"/>
    </location>
</feature>
<keyword evidence="5" id="KW-0677">Repeat</keyword>
<feature type="transmembrane region" description="Helical" evidence="13">
    <location>
        <begin position="73"/>
        <end position="97"/>
    </location>
</feature>
<feature type="region of interest" description="Disordered" evidence="12">
    <location>
        <begin position="1"/>
        <end position="28"/>
    </location>
</feature>
<feature type="transmembrane region" description="Helical" evidence="13">
    <location>
        <begin position="1215"/>
        <end position="1235"/>
    </location>
</feature>
<feature type="transmembrane region" description="Helical" evidence="13">
    <location>
        <begin position="249"/>
        <end position="269"/>
    </location>
</feature>
<dbReference type="PANTHER" id="PTHR43394">
    <property type="entry name" value="ATP-DEPENDENT PERMEASE MDL1, MITOCHONDRIAL"/>
    <property type="match status" value="1"/>
</dbReference>
<evidence type="ECO:0000256" key="5">
    <source>
        <dbReference type="ARBA" id="ARBA00022737"/>
    </source>
</evidence>
<dbReference type="InterPro" id="IPR011527">
    <property type="entry name" value="ABC1_TM_dom"/>
</dbReference>
<dbReference type="Proteomes" id="UP000663860">
    <property type="component" value="Unassembled WGS sequence"/>
</dbReference>
<feature type="domain" description="ABC transmembrane type-1" evidence="15">
    <location>
        <begin position="761"/>
        <end position="1005"/>
    </location>
</feature>
<dbReference type="PROSITE" id="PS50893">
    <property type="entry name" value="ABC_TRANSPORTER_2"/>
    <property type="match status" value="4"/>
</dbReference>
<keyword evidence="3" id="KW-0813">Transport</keyword>
<dbReference type="FunFam" id="3.40.50.300:FF:000205">
    <property type="entry name" value="ABC transporter B family member 4"/>
    <property type="match status" value="2"/>
</dbReference>
<dbReference type="GO" id="GO:0090374">
    <property type="term" value="P:oligopeptide export from mitochondrion"/>
    <property type="evidence" value="ECO:0007669"/>
    <property type="project" value="TreeGrafter"/>
</dbReference>
<dbReference type="InterPro" id="IPR017871">
    <property type="entry name" value="ABC_transporter-like_CS"/>
</dbReference>
<evidence type="ECO:0000256" key="1">
    <source>
        <dbReference type="ARBA" id="ARBA00004141"/>
    </source>
</evidence>
<feature type="transmembrane region" description="Helical" evidence="13">
    <location>
        <begin position="1971"/>
        <end position="1992"/>
    </location>
</feature>